<gene>
    <name evidence="1" type="ORF">GZ77_22290</name>
</gene>
<dbReference type="RefSeq" id="WP_034879000.1">
    <property type="nucleotide sequence ID" value="NZ_JOKG01000005.1"/>
</dbReference>
<proteinExistence type="predicted"/>
<dbReference type="EMBL" id="JOKG01000005">
    <property type="protein sequence ID" value="KEQ11856.1"/>
    <property type="molecule type" value="Genomic_DNA"/>
</dbReference>
<comment type="caution">
    <text evidence="1">The sequence shown here is derived from an EMBL/GenBank/DDBJ whole genome shotgun (WGS) entry which is preliminary data.</text>
</comment>
<reference evidence="1 2" key="1">
    <citation type="submission" date="2014-06" db="EMBL/GenBank/DDBJ databases">
        <title>Whole Genome Sequences of Three Symbiotic Endozoicomonas Bacteria.</title>
        <authorList>
            <person name="Neave M.J."/>
            <person name="Apprill A."/>
            <person name="Voolstra C.R."/>
        </authorList>
    </citation>
    <scope>NUCLEOTIDE SEQUENCE [LARGE SCALE GENOMIC DNA]</scope>
    <source>
        <strain evidence="1 2">LMG 24815</strain>
    </source>
</reference>
<name>A0A081N083_9GAMM</name>
<dbReference type="AlphaFoldDB" id="A0A081N083"/>
<dbReference type="Proteomes" id="UP000028006">
    <property type="component" value="Unassembled WGS sequence"/>
</dbReference>
<sequence length="474" mass="52516">MRDYAQKALPVLLVAVLALPNGALAERSVKTILFPAAVGGFFIFAAYSSSHIYNTLTITEINNEVKAMRQMMKPQLPTSGSIPSEKTGDQTRSITFSNGGFHWASLKQIRHSDFKLTPFFFYSQTGNLTSYCMVTQEQGIPPTAGAGQLVGYLKIPDLPGLPTGCEVDETDVQGSVSGKRLEEEPGKYLLLVETPERHYRWLPATLGRIYTTVVFGFSGEGVYDTDVHLCKGVLNGAPGILTFDSSQPATDFINSPCTPVAGWEITKNKDYSALSTSNKNDLSPEKNTASALLVPRARKMSASNKKTTIQWQQKTDTNVPSIIQSDADSKDIASTYCSPKTELGQFLVGNRLGKDCWYINIQQKKAFRAFNLEGKKQTKYLTPLFNREQPILWQEYHKDSGIPSGALIAGYDSVTGQPLYFCSYYDNDILIRQFGVFAKETKECIFFPVNFNKKTYKLESTSTGFDLLVTGQIQ</sequence>
<protein>
    <submittedName>
        <fullName evidence="1">Uncharacterized protein</fullName>
    </submittedName>
</protein>
<keyword evidence="2" id="KW-1185">Reference proteome</keyword>
<evidence type="ECO:0000313" key="1">
    <source>
        <dbReference type="EMBL" id="KEQ11856.1"/>
    </source>
</evidence>
<evidence type="ECO:0000313" key="2">
    <source>
        <dbReference type="Proteomes" id="UP000028006"/>
    </source>
</evidence>
<accession>A0A081N083</accession>
<organism evidence="1 2">
    <name type="scientific">Endozoicomonas montiporae</name>
    <dbReference type="NCBI Taxonomy" id="1027273"/>
    <lineage>
        <taxon>Bacteria</taxon>
        <taxon>Pseudomonadati</taxon>
        <taxon>Pseudomonadota</taxon>
        <taxon>Gammaproteobacteria</taxon>
        <taxon>Oceanospirillales</taxon>
        <taxon>Endozoicomonadaceae</taxon>
        <taxon>Endozoicomonas</taxon>
    </lineage>
</organism>